<keyword evidence="13" id="KW-1185">Reference proteome</keyword>
<evidence type="ECO:0000256" key="4">
    <source>
        <dbReference type="ARBA" id="ARBA00022759"/>
    </source>
</evidence>
<organism evidence="12 13">
    <name type="scientific">Plicaturopsis crispa FD-325 SS-3</name>
    <dbReference type="NCBI Taxonomy" id="944288"/>
    <lineage>
        <taxon>Eukaryota</taxon>
        <taxon>Fungi</taxon>
        <taxon>Dikarya</taxon>
        <taxon>Basidiomycota</taxon>
        <taxon>Agaricomycotina</taxon>
        <taxon>Agaricomycetes</taxon>
        <taxon>Agaricomycetidae</taxon>
        <taxon>Amylocorticiales</taxon>
        <taxon>Amylocorticiaceae</taxon>
        <taxon>Plicatura</taxon>
        <taxon>Plicaturopsis crispa</taxon>
    </lineage>
</organism>
<evidence type="ECO:0000256" key="7">
    <source>
        <dbReference type="ARBA" id="ARBA00022908"/>
    </source>
</evidence>
<dbReference type="OrthoDB" id="7691805at2759"/>
<keyword evidence="4" id="KW-0255">Endonuclease</keyword>
<dbReference type="PANTHER" id="PTHR42648">
    <property type="entry name" value="TRANSPOSASE, PUTATIVE-RELATED"/>
    <property type="match status" value="1"/>
</dbReference>
<keyword evidence="10" id="KW-0233">DNA recombination</keyword>
<evidence type="ECO:0000256" key="3">
    <source>
        <dbReference type="ARBA" id="ARBA00022723"/>
    </source>
</evidence>
<keyword evidence="3" id="KW-0479">Metal-binding</keyword>
<keyword evidence="7" id="KW-0229">DNA integration</keyword>
<dbReference type="Proteomes" id="UP000053263">
    <property type="component" value="Unassembled WGS sequence"/>
</dbReference>
<sequence length="83" mass="9234">FGHVGDSALKMLISKGMVEGLDISGKSVHGQCEDCIFGKQARRPFDEVVEHETEVLERVHIDLWGPSQVQSKSGKQYMMTISD</sequence>
<feature type="domain" description="GAG-pre-integrase" evidence="11">
    <location>
        <begin position="1"/>
        <end position="40"/>
    </location>
</feature>
<accession>A0A0C9T1X6</accession>
<keyword evidence="5" id="KW-0378">Hydrolase</keyword>
<keyword evidence="8" id="KW-0695">RNA-directed DNA polymerase</keyword>
<dbReference type="EMBL" id="KN832580">
    <property type="protein sequence ID" value="KII83199.1"/>
    <property type="molecule type" value="Genomic_DNA"/>
</dbReference>
<reference evidence="12 13" key="1">
    <citation type="submission" date="2014-06" db="EMBL/GenBank/DDBJ databases">
        <title>Evolutionary Origins and Diversification of the Mycorrhizal Mutualists.</title>
        <authorList>
            <consortium name="DOE Joint Genome Institute"/>
            <consortium name="Mycorrhizal Genomics Consortium"/>
            <person name="Kohler A."/>
            <person name="Kuo A."/>
            <person name="Nagy L.G."/>
            <person name="Floudas D."/>
            <person name="Copeland A."/>
            <person name="Barry K.W."/>
            <person name="Cichocki N."/>
            <person name="Veneault-Fourrey C."/>
            <person name="LaButti K."/>
            <person name="Lindquist E.A."/>
            <person name="Lipzen A."/>
            <person name="Lundell T."/>
            <person name="Morin E."/>
            <person name="Murat C."/>
            <person name="Riley R."/>
            <person name="Ohm R."/>
            <person name="Sun H."/>
            <person name="Tunlid A."/>
            <person name="Henrissat B."/>
            <person name="Grigoriev I.V."/>
            <person name="Hibbett D.S."/>
            <person name="Martin F."/>
        </authorList>
    </citation>
    <scope>NUCLEOTIDE SEQUENCE [LARGE SCALE GENOMIC DNA]</scope>
    <source>
        <strain evidence="12 13">FD-325 SS-3</strain>
    </source>
</reference>
<evidence type="ECO:0000256" key="10">
    <source>
        <dbReference type="ARBA" id="ARBA00023172"/>
    </source>
</evidence>
<dbReference type="GO" id="GO:0016787">
    <property type="term" value="F:hydrolase activity"/>
    <property type="evidence" value="ECO:0007669"/>
    <property type="project" value="UniProtKB-KW"/>
</dbReference>
<dbReference type="HOGENOM" id="CLU_102301_4_2_1"/>
<dbReference type="GO" id="GO:0003964">
    <property type="term" value="F:RNA-directed DNA polymerase activity"/>
    <property type="evidence" value="ECO:0007669"/>
    <property type="project" value="UniProtKB-KW"/>
</dbReference>
<evidence type="ECO:0000256" key="1">
    <source>
        <dbReference type="ARBA" id="ARBA00022695"/>
    </source>
</evidence>
<evidence type="ECO:0000256" key="5">
    <source>
        <dbReference type="ARBA" id="ARBA00022801"/>
    </source>
</evidence>
<dbReference type="InterPro" id="IPR039537">
    <property type="entry name" value="Retrotran_Ty1/copia-like"/>
</dbReference>
<dbReference type="PANTHER" id="PTHR42648:SF11">
    <property type="entry name" value="TRANSPOSON TY4-P GAG-POL POLYPROTEIN"/>
    <property type="match status" value="1"/>
</dbReference>
<keyword evidence="6" id="KW-0460">Magnesium</keyword>
<proteinExistence type="predicted"/>
<evidence type="ECO:0000259" key="11">
    <source>
        <dbReference type="Pfam" id="PF13976"/>
    </source>
</evidence>
<dbReference type="GO" id="GO:0004519">
    <property type="term" value="F:endonuclease activity"/>
    <property type="evidence" value="ECO:0007669"/>
    <property type="project" value="UniProtKB-KW"/>
</dbReference>
<dbReference type="GO" id="GO:0003887">
    <property type="term" value="F:DNA-directed DNA polymerase activity"/>
    <property type="evidence" value="ECO:0007669"/>
    <property type="project" value="UniProtKB-KW"/>
</dbReference>
<dbReference type="GO" id="GO:0046872">
    <property type="term" value="F:metal ion binding"/>
    <property type="evidence" value="ECO:0007669"/>
    <property type="project" value="UniProtKB-KW"/>
</dbReference>
<evidence type="ECO:0000313" key="13">
    <source>
        <dbReference type="Proteomes" id="UP000053263"/>
    </source>
</evidence>
<dbReference type="Pfam" id="PF13976">
    <property type="entry name" value="gag_pre-integrs"/>
    <property type="match status" value="1"/>
</dbReference>
<gene>
    <name evidence="12" type="ORF">PLICRDRAFT_64967</name>
</gene>
<keyword evidence="9" id="KW-0808">Transferase</keyword>
<protein>
    <recommendedName>
        <fullName evidence="11">GAG-pre-integrase domain-containing protein</fullName>
    </recommendedName>
</protein>
<evidence type="ECO:0000256" key="8">
    <source>
        <dbReference type="ARBA" id="ARBA00022918"/>
    </source>
</evidence>
<evidence type="ECO:0000256" key="6">
    <source>
        <dbReference type="ARBA" id="ARBA00022842"/>
    </source>
</evidence>
<dbReference type="AlphaFoldDB" id="A0A0C9T1X6"/>
<evidence type="ECO:0000256" key="2">
    <source>
        <dbReference type="ARBA" id="ARBA00022722"/>
    </source>
</evidence>
<keyword evidence="1" id="KW-0548">Nucleotidyltransferase</keyword>
<evidence type="ECO:0000313" key="12">
    <source>
        <dbReference type="EMBL" id="KII83199.1"/>
    </source>
</evidence>
<dbReference type="InterPro" id="IPR025724">
    <property type="entry name" value="GAG-pre-integrase_dom"/>
</dbReference>
<name>A0A0C9T1X6_PLICR</name>
<keyword evidence="2" id="KW-0540">Nuclease</keyword>
<evidence type="ECO:0000256" key="9">
    <source>
        <dbReference type="ARBA" id="ARBA00022932"/>
    </source>
</evidence>
<dbReference type="GO" id="GO:0015074">
    <property type="term" value="P:DNA integration"/>
    <property type="evidence" value="ECO:0007669"/>
    <property type="project" value="UniProtKB-KW"/>
</dbReference>
<keyword evidence="9" id="KW-0239">DNA-directed DNA polymerase</keyword>
<dbReference type="GO" id="GO:0006310">
    <property type="term" value="P:DNA recombination"/>
    <property type="evidence" value="ECO:0007669"/>
    <property type="project" value="UniProtKB-KW"/>
</dbReference>
<feature type="non-terminal residue" evidence="12">
    <location>
        <position position="83"/>
    </location>
</feature>
<feature type="non-terminal residue" evidence="12">
    <location>
        <position position="1"/>
    </location>
</feature>